<reference evidence="3" key="1">
    <citation type="submission" date="2023-06" db="EMBL/GenBank/DDBJ databases">
        <authorList>
            <consortium name="Lawrence Berkeley National Laboratory"/>
            <person name="Ahrendt S."/>
            <person name="Sahu N."/>
            <person name="Indic B."/>
            <person name="Wong-Bajracharya J."/>
            <person name="Merenyi Z."/>
            <person name="Ke H.-M."/>
            <person name="Monk M."/>
            <person name="Kocsube S."/>
            <person name="Drula E."/>
            <person name="Lipzen A."/>
            <person name="Balint B."/>
            <person name="Henrissat B."/>
            <person name="Andreopoulos B."/>
            <person name="Martin F.M."/>
            <person name="Harder C.B."/>
            <person name="Rigling D."/>
            <person name="Ford K.L."/>
            <person name="Foster G.D."/>
            <person name="Pangilinan J."/>
            <person name="Papanicolaou A."/>
            <person name="Barry K."/>
            <person name="LaButti K."/>
            <person name="Viragh M."/>
            <person name="Koriabine M."/>
            <person name="Yan M."/>
            <person name="Riley R."/>
            <person name="Champramary S."/>
            <person name="Plett K.L."/>
            <person name="Tsai I.J."/>
            <person name="Slot J."/>
            <person name="Sipos G."/>
            <person name="Plett J."/>
            <person name="Nagy L.G."/>
            <person name="Grigoriev I.V."/>
        </authorList>
    </citation>
    <scope>NUCLEOTIDE SEQUENCE</scope>
    <source>
        <strain evidence="3">ICMP 16352</strain>
    </source>
</reference>
<dbReference type="EMBL" id="JAUEPR010000032">
    <property type="protein sequence ID" value="KAK0473609.1"/>
    <property type="molecule type" value="Genomic_DNA"/>
</dbReference>
<accession>A0AA39U8V5</accession>
<dbReference type="Pfam" id="PF09994">
    <property type="entry name" value="T6SS_Tle1-like_cat"/>
    <property type="match status" value="1"/>
</dbReference>
<feature type="domain" description="T6SS Phospholipase effector Tle1-like catalytic" evidence="2">
    <location>
        <begin position="73"/>
        <end position="385"/>
    </location>
</feature>
<name>A0AA39U8V5_9AGAR</name>
<feature type="non-terminal residue" evidence="3">
    <location>
        <position position="386"/>
    </location>
</feature>
<comment type="caution">
    <text evidence="3">The sequence shown here is derived from an EMBL/GenBank/DDBJ whole genome shotgun (WGS) entry which is preliminary data.</text>
</comment>
<sequence>MDDAYPDIVATPPSDPSDASAEPATATTTQRLCRCPCPSCNCRCPCRDHCICLSKQDDNHTCNNECGSYKVYRNLVVCLDGTSSKQFGRRNTNIVELHNRILKDDPDVSQLAFDISDLETYVPPRFSAAHWPVQYLNNPFSSSFERLVEAAYIWISDHYQPEDRLFLFGLSRGAYQVRALAAMIEKLGLVCVRKNQGHKERCLSGLQKFEETLRGSQEPEGYFSGSQDPETYLNQLQDRLKIPRSELTKKKLKDLQLWQELKNSSKLAIDLYFNGRKQFESDAKAEALAMSFKSVLARPAKVHFVGVWDTASSVGMMKTQPLPLKNTAPPIRACFFRHALASDEPERRVKFLPKFLAGGRSPLTGNKHYEDPLNARKVWFPGRLSD</sequence>
<dbReference type="InterPro" id="IPR029058">
    <property type="entry name" value="AB_hydrolase_fold"/>
</dbReference>
<evidence type="ECO:0000313" key="3">
    <source>
        <dbReference type="EMBL" id="KAK0473609.1"/>
    </source>
</evidence>
<dbReference type="PANTHER" id="PTHR33840:SF1">
    <property type="entry name" value="TLE1 PHOSPHOLIPASE DOMAIN-CONTAINING PROTEIN"/>
    <property type="match status" value="1"/>
</dbReference>
<gene>
    <name evidence="3" type="ORF">IW261DRAFT_1503750</name>
</gene>
<feature type="compositionally biased region" description="Low complexity" evidence="1">
    <location>
        <begin position="10"/>
        <end position="23"/>
    </location>
</feature>
<dbReference type="Proteomes" id="UP001175227">
    <property type="component" value="Unassembled WGS sequence"/>
</dbReference>
<dbReference type="InterPro" id="IPR018712">
    <property type="entry name" value="Tle1-like_cat"/>
</dbReference>
<keyword evidence="4" id="KW-1185">Reference proteome</keyword>
<evidence type="ECO:0000313" key="4">
    <source>
        <dbReference type="Proteomes" id="UP001175227"/>
    </source>
</evidence>
<organism evidence="3 4">
    <name type="scientific">Armillaria novae-zelandiae</name>
    <dbReference type="NCBI Taxonomy" id="153914"/>
    <lineage>
        <taxon>Eukaryota</taxon>
        <taxon>Fungi</taxon>
        <taxon>Dikarya</taxon>
        <taxon>Basidiomycota</taxon>
        <taxon>Agaricomycotina</taxon>
        <taxon>Agaricomycetes</taxon>
        <taxon>Agaricomycetidae</taxon>
        <taxon>Agaricales</taxon>
        <taxon>Marasmiineae</taxon>
        <taxon>Physalacriaceae</taxon>
        <taxon>Armillaria</taxon>
    </lineage>
</organism>
<proteinExistence type="predicted"/>
<feature type="region of interest" description="Disordered" evidence="1">
    <location>
        <begin position="1"/>
        <end position="23"/>
    </location>
</feature>
<protein>
    <recommendedName>
        <fullName evidence="2">T6SS Phospholipase effector Tle1-like catalytic domain-containing protein</fullName>
    </recommendedName>
</protein>
<dbReference type="SUPFAM" id="SSF53474">
    <property type="entry name" value="alpha/beta-Hydrolases"/>
    <property type="match status" value="1"/>
</dbReference>
<evidence type="ECO:0000256" key="1">
    <source>
        <dbReference type="SAM" id="MobiDB-lite"/>
    </source>
</evidence>
<dbReference type="PANTHER" id="PTHR33840">
    <property type="match status" value="1"/>
</dbReference>
<evidence type="ECO:0000259" key="2">
    <source>
        <dbReference type="Pfam" id="PF09994"/>
    </source>
</evidence>
<dbReference type="AlphaFoldDB" id="A0AA39U8V5"/>